<reference evidence="1 2" key="1">
    <citation type="submission" date="2019-11" db="EMBL/GenBank/DDBJ databases">
        <title>Caenimonas koreensis gen. nov., sp. nov., isolated from activated sludge.</title>
        <authorList>
            <person name="Seung H.R."/>
        </authorList>
    </citation>
    <scope>NUCLEOTIDE SEQUENCE [LARGE SCALE GENOMIC DNA]</scope>
    <source>
        <strain evidence="1 2">EMB320</strain>
    </source>
</reference>
<protein>
    <submittedName>
        <fullName evidence="1">Uncharacterized protein</fullName>
    </submittedName>
</protein>
<dbReference type="AlphaFoldDB" id="A0A844AYT7"/>
<organism evidence="1 2">
    <name type="scientific">Caenimonas koreensis DSM 17982</name>
    <dbReference type="NCBI Taxonomy" id="1121255"/>
    <lineage>
        <taxon>Bacteria</taxon>
        <taxon>Pseudomonadati</taxon>
        <taxon>Pseudomonadota</taxon>
        <taxon>Betaproteobacteria</taxon>
        <taxon>Burkholderiales</taxon>
        <taxon>Comamonadaceae</taxon>
        <taxon>Caenimonas</taxon>
    </lineage>
</organism>
<dbReference type="RefSeq" id="WP_153586517.1">
    <property type="nucleotide sequence ID" value="NZ_WJBU01000021.1"/>
</dbReference>
<proteinExistence type="predicted"/>
<evidence type="ECO:0000313" key="2">
    <source>
        <dbReference type="Proteomes" id="UP000487350"/>
    </source>
</evidence>
<evidence type="ECO:0000313" key="1">
    <source>
        <dbReference type="EMBL" id="MRD49204.1"/>
    </source>
</evidence>
<comment type="caution">
    <text evidence="1">The sequence shown here is derived from an EMBL/GenBank/DDBJ whole genome shotgun (WGS) entry which is preliminary data.</text>
</comment>
<keyword evidence="2" id="KW-1185">Reference proteome</keyword>
<gene>
    <name evidence="1" type="ORF">GHT07_18170</name>
</gene>
<name>A0A844AYT7_9BURK</name>
<dbReference type="EMBL" id="WJBU01000021">
    <property type="protein sequence ID" value="MRD49204.1"/>
    <property type="molecule type" value="Genomic_DNA"/>
</dbReference>
<sequence>MNTYLNQPGEYNRLMETAKKRASELRGDAVNEFGNAAGAAVRKVLGAAVRLVRSYAAQHRAQRSVEA</sequence>
<dbReference type="OrthoDB" id="9984963at2"/>
<dbReference type="Proteomes" id="UP000487350">
    <property type="component" value="Unassembled WGS sequence"/>
</dbReference>
<accession>A0A844AYT7</accession>